<dbReference type="OrthoDB" id="5590314at2759"/>
<evidence type="ECO:0000313" key="8">
    <source>
        <dbReference type="Proteomes" id="UP000327013"/>
    </source>
</evidence>
<dbReference type="InterPro" id="IPR011989">
    <property type="entry name" value="ARM-like"/>
</dbReference>
<dbReference type="GO" id="GO:0000139">
    <property type="term" value="C:Golgi membrane"/>
    <property type="evidence" value="ECO:0007669"/>
    <property type="project" value="InterPro"/>
</dbReference>
<feature type="compositionally biased region" description="Basic and acidic residues" evidence="4">
    <location>
        <begin position="873"/>
        <end position="884"/>
    </location>
</feature>
<feature type="compositionally biased region" description="Basic and acidic residues" evidence="4">
    <location>
        <begin position="1151"/>
        <end position="1192"/>
    </location>
</feature>
<evidence type="ECO:0000256" key="4">
    <source>
        <dbReference type="SAM" id="MobiDB-lite"/>
    </source>
</evidence>
<dbReference type="PANTHER" id="PTHR10013">
    <property type="entry name" value="GENERAL VESICULAR TRANSPORT FACTOR P115"/>
    <property type="match status" value="1"/>
</dbReference>
<feature type="compositionally biased region" description="Acidic residues" evidence="4">
    <location>
        <begin position="1249"/>
        <end position="1273"/>
    </location>
</feature>
<feature type="compositionally biased region" description="Basic and acidic residues" evidence="4">
    <location>
        <begin position="999"/>
        <end position="1013"/>
    </location>
</feature>
<feature type="compositionally biased region" description="Basic and acidic residues" evidence="4">
    <location>
        <begin position="894"/>
        <end position="963"/>
    </location>
</feature>
<dbReference type="GO" id="GO:0006888">
    <property type="term" value="P:endoplasmic reticulum to Golgi vesicle-mediated transport"/>
    <property type="evidence" value="ECO:0007669"/>
    <property type="project" value="TreeGrafter"/>
</dbReference>
<feature type="region of interest" description="Disordered" evidence="4">
    <location>
        <begin position="705"/>
        <end position="731"/>
    </location>
</feature>
<feature type="region of interest" description="Disordered" evidence="4">
    <location>
        <begin position="749"/>
        <end position="769"/>
    </location>
</feature>
<feature type="region of interest" description="Disordered" evidence="4">
    <location>
        <begin position="973"/>
        <end position="992"/>
    </location>
</feature>
<feature type="compositionally biased region" description="Low complexity" evidence="4">
    <location>
        <begin position="1091"/>
        <end position="1102"/>
    </location>
</feature>
<keyword evidence="2" id="KW-0333">Golgi apparatus</keyword>
<dbReference type="GO" id="GO:0048280">
    <property type="term" value="P:vesicle fusion with Golgi apparatus"/>
    <property type="evidence" value="ECO:0007669"/>
    <property type="project" value="InterPro"/>
</dbReference>
<feature type="compositionally biased region" description="Basic and acidic residues" evidence="4">
    <location>
        <begin position="1235"/>
        <end position="1248"/>
    </location>
</feature>
<dbReference type="Gene3D" id="1.25.10.10">
    <property type="entry name" value="Leucine-rich Repeat Variant"/>
    <property type="match status" value="1"/>
</dbReference>
<feature type="domain" description="Vesicle tethering protein Uso1/P115-like head" evidence="5">
    <location>
        <begin position="340"/>
        <end position="650"/>
    </location>
</feature>
<dbReference type="GO" id="GO:0005795">
    <property type="term" value="C:Golgi stack"/>
    <property type="evidence" value="ECO:0007669"/>
    <property type="project" value="TreeGrafter"/>
</dbReference>
<keyword evidence="8" id="KW-1185">Reference proteome</keyword>
<feature type="region of interest" description="Disordered" evidence="4">
    <location>
        <begin position="1"/>
        <end position="20"/>
    </location>
</feature>
<evidence type="ECO:0000256" key="1">
    <source>
        <dbReference type="ARBA" id="ARBA00004555"/>
    </source>
</evidence>
<dbReference type="Pfam" id="PF04871">
    <property type="entry name" value="Uso1_p115_C"/>
    <property type="match status" value="1"/>
</dbReference>
<evidence type="ECO:0000259" key="5">
    <source>
        <dbReference type="Pfam" id="PF04869"/>
    </source>
</evidence>
<sequence length="1282" mass="143450">MLRAALESQAPPKQNATDTINTLSDRLNNSTLLEDRRTAILGLRSFAREYPATVASTSLRGLISGLSRDVEDIDTGKVVLETLLNLFNPDANSPEASDDIALWLADMFSQRQDNITILLDLLDQPDFYSRLYSLQLLTAISTARPQRTQECILTAPLGTSRLVAVLEDAREPVRSAGLVLLNEVTQASTELQKLVAFEGAFESIFDLIKSEGSLSLGGIVVQDCLSLLANLVHLNPSNQNSFRESGFVPRLGALLDEEQEDDTEEEDPAPRPNKDKNLWGFFAVLRMFLIEGSHGAKENQAAFVRHGLLQRVLDLAFDANVELRIRAEALKTCADIIRGNAPIQESFGSNQVTMHAIANGDGAGRTNGATEAYVIDALLDLTLTAASVSFFDVRFAACEVVQAYFHDHKTIRLHFIDRAIYGFTSGEDETSNILSVLMGGPSSYEGSDPYRIWFAALLAFRLTFEEPEAKSRLRSASEGDAEQGEEVVTCIQSMTGNLIGALQAKEDSRVIVGYLMLLSTWLFEDAESVNDLLAEGSTVQSLVQVVIKPDRSLEVEQGLIAFLLGILYEYSTKDSPIPRRKLQPLLNNALGKDNLTQRVSKLRQSHLLREFEVTPQDLSSAEPGMLPEVFFDQIFVEFFKDNYSRIVRSLDKDPGVETARPLDGIDRDLLDNLRAQIAEKAEAQQKAENEVFEVNQKWEQAQSELRRLEEKSNNERGTMRTINEKLHSDHDAELGSLKISHGKELTKLQEQHKKEQQQAQTKAQQDLKDARTKFDKEMVDLRTKLGKEISDARAKPEKELKDVRNELRDMRTKHELDLRDAKAKSDKELADTRARVEKLEAELKSVKVFRAKSEQELEEARGRLDKELKEIHAKHERALEDAHSSHAQALQDSQGKHQAELMESQAAHEKELGDAKSKHEADFRGSIAKHDNELKAVHAKSEKSTKDVKDSITRELKDKHDQELQVLQIKLEKAEKDSKQAQKGDKELKNVRAKFEKAEKELQEAHKNSKETQELGTKLKKAEKDLADALSKHSKELKDTASTHDKALQAATSKSSDADKQIKAAKDAQSKLEDQLAAARKDAEDAKKKAASASDSTSTASKMQQTELETLRKRITDLETESAASIKTIEQLRTVNGTTLEKVKERDTKIKTLEESKHADVKDNAKKPAVSKDDSDKVKKLEKEVKEQERKAVGLQEALEVMKAAVEEKEESRQGAQTELDDLLLVLGDLEEKRAKDKKKLKELGEKTSDDEEEEDDDEEEEDDEEDEDEDDANGPRDSDVD</sequence>
<feature type="domain" description="Uso1/p115-like vesicle tethering protein C-terminal" evidence="6">
    <location>
        <begin position="1142"/>
        <end position="1264"/>
    </location>
</feature>
<dbReference type="PANTHER" id="PTHR10013:SF0">
    <property type="entry name" value="GENERAL VESICULAR TRANSPORT FACTOR P115"/>
    <property type="match status" value="1"/>
</dbReference>
<evidence type="ECO:0000259" key="6">
    <source>
        <dbReference type="Pfam" id="PF04871"/>
    </source>
</evidence>
<dbReference type="InterPro" id="IPR006955">
    <property type="entry name" value="Uso1_p115_C"/>
</dbReference>
<dbReference type="GO" id="GO:0005783">
    <property type="term" value="C:endoplasmic reticulum"/>
    <property type="evidence" value="ECO:0007669"/>
    <property type="project" value="TreeGrafter"/>
</dbReference>
<dbReference type="EMBL" id="VIBQ01000031">
    <property type="protein sequence ID" value="KAB8416386.1"/>
    <property type="molecule type" value="Genomic_DNA"/>
</dbReference>
<dbReference type="GO" id="GO:0048211">
    <property type="term" value="P:Golgi vesicle docking"/>
    <property type="evidence" value="ECO:0007669"/>
    <property type="project" value="TreeGrafter"/>
</dbReference>
<feature type="compositionally biased region" description="Basic and acidic residues" evidence="4">
    <location>
        <begin position="1056"/>
        <end position="1088"/>
    </location>
</feature>
<feature type="region of interest" description="Disordered" evidence="4">
    <location>
        <begin position="1151"/>
        <end position="1196"/>
    </location>
</feature>
<feature type="compositionally biased region" description="Polar residues" evidence="4">
    <location>
        <begin position="11"/>
        <end position="20"/>
    </location>
</feature>
<dbReference type="GO" id="GO:0006886">
    <property type="term" value="P:intracellular protein transport"/>
    <property type="evidence" value="ECO:0007669"/>
    <property type="project" value="InterPro"/>
</dbReference>
<comment type="caution">
    <text evidence="7">The sequence shown here is derived from an EMBL/GenBank/DDBJ whole genome shotgun (WGS) entry which is preliminary data.</text>
</comment>
<keyword evidence="3" id="KW-0175">Coiled coil</keyword>
<dbReference type="InterPro" id="IPR006953">
    <property type="entry name" value="Vesicle_Uso1_P115_head"/>
</dbReference>
<organism evidence="7 8">
    <name type="scientific">Carpinus fangiana</name>
    <dbReference type="NCBI Taxonomy" id="176857"/>
    <lineage>
        <taxon>Eukaryota</taxon>
        <taxon>Viridiplantae</taxon>
        <taxon>Streptophyta</taxon>
        <taxon>Embryophyta</taxon>
        <taxon>Tracheophyta</taxon>
        <taxon>Spermatophyta</taxon>
        <taxon>Magnoliopsida</taxon>
        <taxon>eudicotyledons</taxon>
        <taxon>Gunneridae</taxon>
        <taxon>Pentapetalae</taxon>
        <taxon>rosids</taxon>
        <taxon>fabids</taxon>
        <taxon>Fagales</taxon>
        <taxon>Betulaceae</taxon>
        <taxon>Carpinus</taxon>
    </lineage>
</organism>
<dbReference type="InterPro" id="IPR016024">
    <property type="entry name" value="ARM-type_fold"/>
</dbReference>
<dbReference type="Proteomes" id="UP000327013">
    <property type="component" value="Unassembled WGS sequence"/>
</dbReference>
<dbReference type="SUPFAM" id="SSF48371">
    <property type="entry name" value="ARM repeat"/>
    <property type="match status" value="1"/>
</dbReference>
<evidence type="ECO:0000313" key="7">
    <source>
        <dbReference type="EMBL" id="KAB8416386.1"/>
    </source>
</evidence>
<feature type="compositionally biased region" description="Basic and acidic residues" evidence="4">
    <location>
        <begin position="1020"/>
        <end position="1047"/>
    </location>
</feature>
<comment type="subcellular location">
    <subcellularLocation>
        <location evidence="1">Golgi apparatus</location>
    </subcellularLocation>
</comment>
<dbReference type="FunFam" id="1.25.10.10:FF:000296">
    <property type="entry name" value="Related to transport protein USO1"/>
    <property type="match status" value="1"/>
</dbReference>
<evidence type="ECO:0000256" key="3">
    <source>
        <dbReference type="ARBA" id="ARBA00023054"/>
    </source>
</evidence>
<dbReference type="GO" id="GO:0012507">
    <property type="term" value="C:ER to Golgi transport vesicle membrane"/>
    <property type="evidence" value="ECO:0007669"/>
    <property type="project" value="TreeGrafter"/>
</dbReference>
<dbReference type="Pfam" id="PF04869">
    <property type="entry name" value="Uso1_p115_head"/>
    <property type="match status" value="1"/>
</dbReference>
<reference evidence="7 8" key="1">
    <citation type="submission" date="2019-06" db="EMBL/GenBank/DDBJ databases">
        <title>A chromosomal-level reference genome of Carpinus fangiana (Coryloideae, Betulaceae).</title>
        <authorList>
            <person name="Yang X."/>
            <person name="Wang Z."/>
            <person name="Zhang L."/>
            <person name="Hao G."/>
            <person name="Liu J."/>
            <person name="Yang Y."/>
        </authorList>
    </citation>
    <scope>NUCLEOTIDE SEQUENCE [LARGE SCALE GENOMIC DNA]</scope>
    <source>
        <strain evidence="7">Cfa_2016G</strain>
        <tissue evidence="7">Leaf</tissue>
    </source>
</reference>
<dbReference type="SUPFAM" id="SSF58113">
    <property type="entry name" value="Apolipoprotein A-I"/>
    <property type="match status" value="1"/>
</dbReference>
<proteinExistence type="predicted"/>
<gene>
    <name evidence="7" type="ORF">FH972_024905</name>
</gene>
<feature type="region of interest" description="Disordered" evidence="4">
    <location>
        <begin position="999"/>
        <end position="1114"/>
    </location>
</feature>
<name>A0A5N6L1Y7_9ROSI</name>
<protein>
    <recommendedName>
        <fullName evidence="9">Vesicle tethering protein Uso1/P115-like head domain-containing protein</fullName>
    </recommendedName>
</protein>
<evidence type="ECO:0008006" key="9">
    <source>
        <dbReference type="Google" id="ProtNLM"/>
    </source>
</evidence>
<evidence type="ECO:0000256" key="2">
    <source>
        <dbReference type="ARBA" id="ARBA00023034"/>
    </source>
</evidence>
<accession>A0A5N6L1Y7</accession>
<feature type="region of interest" description="Disordered" evidence="4">
    <location>
        <begin position="1235"/>
        <end position="1282"/>
    </location>
</feature>
<dbReference type="InterPro" id="IPR024095">
    <property type="entry name" value="Vesicle_P115"/>
</dbReference>
<feature type="region of interest" description="Disordered" evidence="4">
    <location>
        <begin position="873"/>
        <end position="963"/>
    </location>
</feature>